<keyword evidence="3" id="KW-0788">Thiol protease</keyword>
<proteinExistence type="predicted"/>
<feature type="domain" description="Peptidase C58 YopT-type" evidence="4">
    <location>
        <begin position="292"/>
        <end position="339"/>
    </location>
</feature>
<gene>
    <name evidence="5" type="ORF">HGO26_15610</name>
</gene>
<evidence type="ECO:0000256" key="3">
    <source>
        <dbReference type="ARBA" id="ARBA00022807"/>
    </source>
</evidence>
<evidence type="ECO:0000259" key="4">
    <source>
        <dbReference type="Pfam" id="PF03543"/>
    </source>
</evidence>
<dbReference type="Gene3D" id="3.90.70.20">
    <property type="match status" value="1"/>
</dbReference>
<dbReference type="SUPFAM" id="SSF54001">
    <property type="entry name" value="Cysteine proteinases"/>
    <property type="match status" value="1"/>
</dbReference>
<comment type="caution">
    <text evidence="5">The sequence shown here is derived from an EMBL/GenBank/DDBJ whole genome shotgun (WGS) entry which is preliminary data.</text>
</comment>
<keyword evidence="1" id="KW-0645">Protease</keyword>
<accession>A0ABX1KQR9</accession>
<dbReference type="InterPro" id="IPR006473">
    <property type="entry name" value="Peptidase_C58_Yopt"/>
</dbReference>
<name>A0ABX1KQR9_9GAMM</name>
<protein>
    <submittedName>
        <fullName evidence="5">Peptidase C58</fullName>
    </submittedName>
</protein>
<sequence>MSLVPISIRSNLGLSVSSIELSNLENIDVKSINKVDISRLDKTLLVTKKPVKREKVIILKDKISDAKYGRIFDVKREETKNEVSTLSTKGLTKSVLKAFNKDKRLASIIHKTNDKTIGQSAIIRDFQLVGVKLTTLPSSYRELFEFIRASFSDNSVVDGIFKKYENRGQLDEALKPNATKKILSILFSLPQNQQLLANHFGGCLDVTWDQSSILKNIQVGKDGLCSTLAIKWCADKHQGVHFFNDMDTKEGLEEVVNLKINKEVASYLQSSGLAVSENETNLNIKKAGFHLLGLSPKNKGYGHEVAAFIDDQAKQYKYFDPNLGEFSFSTSEKMKSFILTSSTRIYTDLKLDQDLILTAVEENN</sequence>
<evidence type="ECO:0000313" key="6">
    <source>
        <dbReference type="Proteomes" id="UP000527352"/>
    </source>
</evidence>
<keyword evidence="2" id="KW-0378">Hydrolase</keyword>
<keyword evidence="6" id="KW-1185">Reference proteome</keyword>
<dbReference type="InterPro" id="IPR038765">
    <property type="entry name" value="Papain-like_cys_pep_sf"/>
</dbReference>
<evidence type="ECO:0000256" key="2">
    <source>
        <dbReference type="ARBA" id="ARBA00022801"/>
    </source>
</evidence>
<dbReference type="Proteomes" id="UP000527352">
    <property type="component" value="Unassembled WGS sequence"/>
</dbReference>
<organism evidence="5 6">
    <name type="scientific">Shewanella oncorhynchi</name>
    <dbReference type="NCBI Taxonomy" id="2726434"/>
    <lineage>
        <taxon>Bacteria</taxon>
        <taxon>Pseudomonadati</taxon>
        <taxon>Pseudomonadota</taxon>
        <taxon>Gammaproteobacteria</taxon>
        <taxon>Alteromonadales</taxon>
        <taxon>Shewanellaceae</taxon>
        <taxon>Shewanella</taxon>
    </lineage>
</organism>
<evidence type="ECO:0000313" key="5">
    <source>
        <dbReference type="EMBL" id="NLQ24298.1"/>
    </source>
</evidence>
<reference evidence="5 6" key="1">
    <citation type="submission" date="2020-04" db="EMBL/GenBank/DDBJ databases">
        <title>The first description of lens atrophy caused by putative novel Shewanella sp. that is a new emerging pathogen for cultured rainbow trout?</title>
        <authorList>
            <person name="Saticioglu I.B."/>
            <person name="Duman M."/>
            <person name="Altun S."/>
        </authorList>
    </citation>
    <scope>NUCLEOTIDE SEQUENCE [LARGE SCALE GENOMIC DNA]</scope>
    <source>
        <strain evidence="5 6">S-1</strain>
    </source>
</reference>
<evidence type="ECO:0000256" key="1">
    <source>
        <dbReference type="ARBA" id="ARBA00022670"/>
    </source>
</evidence>
<dbReference type="EMBL" id="JABAEB010000009">
    <property type="protein sequence ID" value="NLQ24298.1"/>
    <property type="molecule type" value="Genomic_DNA"/>
</dbReference>
<dbReference type="RefSeq" id="WP_168826330.1">
    <property type="nucleotide sequence ID" value="NZ_JABAEB010000009.1"/>
</dbReference>
<dbReference type="Pfam" id="PF03543">
    <property type="entry name" value="Peptidase_C58"/>
    <property type="match status" value="1"/>
</dbReference>